<evidence type="ECO:0000259" key="8">
    <source>
        <dbReference type="PROSITE" id="PS50110"/>
    </source>
</evidence>
<feature type="domain" description="Histidine kinase" evidence="7">
    <location>
        <begin position="676"/>
        <end position="897"/>
    </location>
</feature>
<evidence type="ECO:0000256" key="1">
    <source>
        <dbReference type="ARBA" id="ARBA00000085"/>
    </source>
</evidence>
<dbReference type="SUPFAM" id="SSF55785">
    <property type="entry name" value="PYP-like sensor domain (PAS domain)"/>
    <property type="match status" value="4"/>
</dbReference>
<keyword evidence="3 5" id="KW-0597">Phosphoprotein</keyword>
<evidence type="ECO:0000259" key="9">
    <source>
        <dbReference type="PROSITE" id="PS50113"/>
    </source>
</evidence>
<keyword evidence="6" id="KW-0175">Coiled coil</keyword>
<dbReference type="CDD" id="cd00130">
    <property type="entry name" value="PAS"/>
    <property type="match status" value="3"/>
</dbReference>
<dbReference type="Gene3D" id="3.40.50.2300">
    <property type="match status" value="1"/>
</dbReference>
<dbReference type="PANTHER" id="PTHR45339">
    <property type="entry name" value="HYBRID SIGNAL TRANSDUCTION HISTIDINE KINASE J"/>
    <property type="match status" value="1"/>
</dbReference>
<dbReference type="Pfam" id="PF08447">
    <property type="entry name" value="PAS_3"/>
    <property type="match status" value="3"/>
</dbReference>
<comment type="caution">
    <text evidence="10">The sequence shown here is derived from an EMBL/GenBank/DDBJ whole genome shotgun (WGS) entry which is preliminary data.</text>
</comment>
<dbReference type="InterPro" id="IPR000014">
    <property type="entry name" value="PAS"/>
</dbReference>
<dbReference type="InterPro" id="IPR003661">
    <property type="entry name" value="HisK_dim/P_dom"/>
</dbReference>
<proteinExistence type="predicted"/>
<feature type="coiled-coil region" evidence="6">
    <location>
        <begin position="351"/>
        <end position="378"/>
    </location>
</feature>
<dbReference type="Gene3D" id="3.30.450.20">
    <property type="entry name" value="PAS domain"/>
    <property type="match status" value="4"/>
</dbReference>
<dbReference type="SUPFAM" id="SSF55874">
    <property type="entry name" value="ATPase domain of HSP90 chaperone/DNA topoisomerase II/histidine kinase"/>
    <property type="match status" value="1"/>
</dbReference>
<dbReference type="PROSITE" id="PS50110">
    <property type="entry name" value="RESPONSE_REGULATORY"/>
    <property type="match status" value="1"/>
</dbReference>
<keyword evidence="4" id="KW-0902">Two-component regulatory system</keyword>
<dbReference type="EC" id="2.7.13.3" evidence="2"/>
<comment type="catalytic activity">
    <reaction evidence="1">
        <text>ATP + protein L-histidine = ADP + protein N-phospho-L-histidine.</text>
        <dbReference type="EC" id="2.7.13.3"/>
    </reaction>
</comment>
<reference evidence="10 11" key="1">
    <citation type="submission" date="2024-01" db="EMBL/GenBank/DDBJ databases">
        <title>Multi-omics insights into the function and evolution of sodium benzoate biodegradation pathways in Benzoatithermus flavus gen. nov., sp. nov. from hot spring.</title>
        <authorList>
            <person name="Hu C.-J."/>
            <person name="Li W.-J."/>
        </authorList>
    </citation>
    <scope>NUCLEOTIDE SEQUENCE [LARGE SCALE GENOMIC DNA]</scope>
    <source>
        <strain evidence="10 11">SYSU G07066</strain>
    </source>
</reference>
<evidence type="ECO:0000313" key="11">
    <source>
        <dbReference type="Proteomes" id="UP001375743"/>
    </source>
</evidence>
<dbReference type="CDD" id="cd16922">
    <property type="entry name" value="HATPase_EvgS-ArcB-TorS-like"/>
    <property type="match status" value="1"/>
</dbReference>
<dbReference type="InterPro" id="IPR013656">
    <property type="entry name" value="PAS_4"/>
</dbReference>
<dbReference type="SUPFAM" id="SSF52172">
    <property type="entry name" value="CheY-like"/>
    <property type="match status" value="1"/>
</dbReference>
<dbReference type="InterPro" id="IPR003594">
    <property type="entry name" value="HATPase_dom"/>
</dbReference>
<dbReference type="RefSeq" id="WP_418158869.1">
    <property type="nucleotide sequence ID" value="NZ_JBBLZC010000006.1"/>
</dbReference>
<dbReference type="PANTHER" id="PTHR45339:SF1">
    <property type="entry name" value="HYBRID SIGNAL TRANSDUCTION HISTIDINE KINASE J"/>
    <property type="match status" value="1"/>
</dbReference>
<dbReference type="CDD" id="cd00082">
    <property type="entry name" value="HisKA"/>
    <property type="match status" value="1"/>
</dbReference>
<sequence>MPALTPDSFTTAAFLAVADGSETIGITANAAFATLVRQKPGELTSPPELAQKLRDWITGQAPAAMCELVLAPGCSATVALHRLTDDEHGRARILGLVMGEPRPIAAEIPAGTEPPRARIGRITIWERDLGDGTGAEAQPIRSFELGVRPPGAAADQPGVFIHPEDRVLLNAAFARVRAGAPGCSVDVRLCCPDGSIRTLQIEGAVSRRDAAGRPIRLIGASIDVTELRATQARLEAREEQARQQVAELEALYERAPIGLVLLDRELSVLRLGRWLAARGLVSGDGQRGRKLGEAAPALVPIMEPHLQRVLTTGEPVDGVEVEIELPGTPGRKRHWLEQFYPLPAASAVGGIVQDVTERKEAEARLKESEARFRHLIATLVHAFVLEELAPERRLLYVSPGYERLWGRPMAELERDPGAWLAAVRPADRPEVEAALAALAAAREPVHRQIEYRIVRPDGTERWIRDLMLSLREPDDHGHRLARLAQDVTELKEAEAALHRAQAEVVRLLTDLQASLSFVDQFLPGVLFRMSYGPDGEPRYSRVSAAVEHYYGVEPEAVIRDGRLLLERVHPEDRPGLPVAASEPGPRRALYRARGADGRWRWMQATVMPRWLESGELVWDGIAIDVTALKEAEEASKAAALAAERARAAEALSKRLAEEGRARAEAADRAKSAFLAMMSHEIRTPLTAVLGFADLLAKAPLADEHRNHVRIIQDTGRALLTILNDILDFSKLEAGKLELELRPLELGALLTDVMAATRLLAGEKGLDFRLEIAPELPASVLADSVRLRQLLSNLLSNAVKFTEHGSVTLRARVLGTDGHVLTVRIEVEDTGIGIGEAEQQRLFNAFEQADQSISRRFGGTGLGLAIARRLTELMGGRIGVTSTPGIGSTFWVELPFSLSAASPRAETAIADQPQAMVQPARVLVVDDVATNRQLIAALLKALGHVVTLAVDGEEAIAKAEAEDFDLILMDVNMPKLDGLSAARAIRAGQGRNARTPIVALTANTFPEEIAACRAAGMNGHLAKPIDRRSLSAMLADQLPARVDRMVRTGPSTP</sequence>
<keyword evidence="11" id="KW-1185">Reference proteome</keyword>
<dbReference type="InterPro" id="IPR005467">
    <property type="entry name" value="His_kinase_dom"/>
</dbReference>
<gene>
    <name evidence="10" type="ORF">U1T56_07630</name>
</gene>
<dbReference type="SMART" id="SM00388">
    <property type="entry name" value="HisKA"/>
    <property type="match status" value="1"/>
</dbReference>
<dbReference type="PROSITE" id="PS50109">
    <property type="entry name" value="HIS_KIN"/>
    <property type="match status" value="1"/>
</dbReference>
<organism evidence="10 11">
    <name type="scientific">Benzoatithermus flavus</name>
    <dbReference type="NCBI Taxonomy" id="3108223"/>
    <lineage>
        <taxon>Bacteria</taxon>
        <taxon>Pseudomonadati</taxon>
        <taxon>Pseudomonadota</taxon>
        <taxon>Alphaproteobacteria</taxon>
        <taxon>Geminicoccales</taxon>
        <taxon>Geminicoccaceae</taxon>
        <taxon>Benzoatithermus</taxon>
    </lineage>
</organism>
<dbReference type="EMBL" id="JBBLZC010000006">
    <property type="protein sequence ID" value="MEK0083016.1"/>
    <property type="molecule type" value="Genomic_DNA"/>
</dbReference>
<evidence type="ECO:0000256" key="3">
    <source>
        <dbReference type="ARBA" id="ARBA00022553"/>
    </source>
</evidence>
<dbReference type="NCBIfam" id="TIGR00229">
    <property type="entry name" value="sensory_box"/>
    <property type="match status" value="2"/>
</dbReference>
<dbReference type="PROSITE" id="PS50113">
    <property type="entry name" value="PAC"/>
    <property type="match status" value="3"/>
</dbReference>
<feature type="coiled-coil region" evidence="6">
    <location>
        <begin position="224"/>
        <end position="254"/>
    </location>
</feature>
<evidence type="ECO:0000256" key="4">
    <source>
        <dbReference type="ARBA" id="ARBA00023012"/>
    </source>
</evidence>
<feature type="domain" description="PAC" evidence="9">
    <location>
        <begin position="183"/>
        <end position="236"/>
    </location>
</feature>
<dbReference type="InterPro" id="IPR035965">
    <property type="entry name" value="PAS-like_dom_sf"/>
</dbReference>
<feature type="domain" description="PAC" evidence="9">
    <location>
        <begin position="586"/>
        <end position="637"/>
    </location>
</feature>
<dbReference type="InterPro" id="IPR004358">
    <property type="entry name" value="Sig_transdc_His_kin-like_C"/>
</dbReference>
<feature type="domain" description="PAC" evidence="9">
    <location>
        <begin position="447"/>
        <end position="499"/>
    </location>
</feature>
<evidence type="ECO:0000256" key="5">
    <source>
        <dbReference type="PROSITE-ProRule" id="PRU00169"/>
    </source>
</evidence>
<dbReference type="Pfam" id="PF00512">
    <property type="entry name" value="HisKA"/>
    <property type="match status" value="1"/>
</dbReference>
<dbReference type="Proteomes" id="UP001375743">
    <property type="component" value="Unassembled WGS sequence"/>
</dbReference>
<dbReference type="SMART" id="SM00448">
    <property type="entry name" value="REC"/>
    <property type="match status" value="1"/>
</dbReference>
<dbReference type="Gene3D" id="3.30.565.10">
    <property type="entry name" value="Histidine kinase-like ATPase, C-terminal domain"/>
    <property type="match status" value="1"/>
</dbReference>
<dbReference type="InterPro" id="IPR001789">
    <property type="entry name" value="Sig_transdc_resp-reg_receiver"/>
</dbReference>
<dbReference type="SMART" id="SM00387">
    <property type="entry name" value="HATPase_c"/>
    <property type="match status" value="1"/>
</dbReference>
<evidence type="ECO:0000259" key="7">
    <source>
        <dbReference type="PROSITE" id="PS50109"/>
    </source>
</evidence>
<dbReference type="Pfam" id="PF08448">
    <property type="entry name" value="PAS_4"/>
    <property type="match status" value="1"/>
</dbReference>
<dbReference type="Pfam" id="PF02518">
    <property type="entry name" value="HATPase_c"/>
    <property type="match status" value="1"/>
</dbReference>
<dbReference type="Gene3D" id="1.10.287.130">
    <property type="match status" value="1"/>
</dbReference>
<dbReference type="Pfam" id="PF00072">
    <property type="entry name" value="Response_reg"/>
    <property type="match status" value="1"/>
</dbReference>
<dbReference type="InterPro" id="IPR036097">
    <property type="entry name" value="HisK_dim/P_sf"/>
</dbReference>
<dbReference type="CDD" id="cd17546">
    <property type="entry name" value="REC_hyHK_CKI1_RcsC-like"/>
    <property type="match status" value="1"/>
</dbReference>
<dbReference type="InterPro" id="IPR001610">
    <property type="entry name" value="PAC"/>
</dbReference>
<evidence type="ECO:0000313" key="10">
    <source>
        <dbReference type="EMBL" id="MEK0083016.1"/>
    </source>
</evidence>
<dbReference type="SUPFAM" id="SSF47384">
    <property type="entry name" value="Homodimeric domain of signal transducing histidine kinase"/>
    <property type="match status" value="1"/>
</dbReference>
<dbReference type="SMART" id="SM00086">
    <property type="entry name" value="PAC"/>
    <property type="match status" value="3"/>
</dbReference>
<protein>
    <recommendedName>
        <fullName evidence="2">histidine kinase</fullName>
        <ecNumber evidence="2">2.7.13.3</ecNumber>
    </recommendedName>
</protein>
<feature type="domain" description="Response regulatory" evidence="8">
    <location>
        <begin position="920"/>
        <end position="1037"/>
    </location>
</feature>
<name>A0ABU8XP85_9PROT</name>
<accession>A0ABU8XP85</accession>
<dbReference type="InterPro" id="IPR000700">
    <property type="entry name" value="PAS-assoc_C"/>
</dbReference>
<dbReference type="InterPro" id="IPR036890">
    <property type="entry name" value="HATPase_C_sf"/>
</dbReference>
<dbReference type="InterPro" id="IPR011006">
    <property type="entry name" value="CheY-like_superfamily"/>
</dbReference>
<dbReference type="PRINTS" id="PR00344">
    <property type="entry name" value="BCTRLSENSOR"/>
</dbReference>
<evidence type="ECO:0000256" key="2">
    <source>
        <dbReference type="ARBA" id="ARBA00012438"/>
    </source>
</evidence>
<dbReference type="InterPro" id="IPR013655">
    <property type="entry name" value="PAS_fold_3"/>
</dbReference>
<feature type="coiled-coil region" evidence="6">
    <location>
        <begin position="483"/>
        <end position="510"/>
    </location>
</feature>
<evidence type="ECO:0000256" key="6">
    <source>
        <dbReference type="SAM" id="Coils"/>
    </source>
</evidence>
<feature type="modified residue" description="4-aspartylphosphate" evidence="5">
    <location>
        <position position="969"/>
    </location>
</feature>